<dbReference type="GO" id="GO:0016491">
    <property type="term" value="F:oxidoreductase activity"/>
    <property type="evidence" value="ECO:0007669"/>
    <property type="project" value="UniProtKB-KW"/>
</dbReference>
<dbReference type="AlphaFoldDB" id="A0AA38VQ46"/>
<feature type="domain" description="Plastocyanin-like" evidence="7">
    <location>
        <begin position="417"/>
        <end position="552"/>
    </location>
</feature>
<evidence type="ECO:0000259" key="8">
    <source>
        <dbReference type="Pfam" id="PF07732"/>
    </source>
</evidence>
<proteinExistence type="inferred from homology"/>
<evidence type="ECO:0000313" key="10">
    <source>
        <dbReference type="Proteomes" id="UP001174694"/>
    </source>
</evidence>
<dbReference type="CDD" id="cd13895">
    <property type="entry name" value="CuRO_3_AAO_like_2"/>
    <property type="match status" value="1"/>
</dbReference>
<feature type="chain" id="PRO_5041324675" evidence="5">
    <location>
        <begin position="20"/>
        <end position="603"/>
    </location>
</feature>
<keyword evidence="2" id="KW-0479">Metal-binding</keyword>
<organism evidence="9 10">
    <name type="scientific">Pleurostoma richardsiae</name>
    <dbReference type="NCBI Taxonomy" id="41990"/>
    <lineage>
        <taxon>Eukaryota</taxon>
        <taxon>Fungi</taxon>
        <taxon>Dikarya</taxon>
        <taxon>Ascomycota</taxon>
        <taxon>Pezizomycotina</taxon>
        <taxon>Sordariomycetes</taxon>
        <taxon>Sordariomycetidae</taxon>
        <taxon>Calosphaeriales</taxon>
        <taxon>Pleurostomataceae</taxon>
        <taxon>Pleurostoma</taxon>
    </lineage>
</organism>
<dbReference type="InterPro" id="IPR033138">
    <property type="entry name" value="Cu_oxidase_CS"/>
</dbReference>
<evidence type="ECO:0000259" key="6">
    <source>
        <dbReference type="Pfam" id="PF00394"/>
    </source>
</evidence>
<evidence type="ECO:0000256" key="2">
    <source>
        <dbReference type="ARBA" id="ARBA00022723"/>
    </source>
</evidence>
<feature type="signal peptide" evidence="5">
    <location>
        <begin position="1"/>
        <end position="19"/>
    </location>
</feature>
<dbReference type="InterPro" id="IPR017762">
    <property type="entry name" value="Multicopper_oxidase_fun"/>
</dbReference>
<dbReference type="InterPro" id="IPR002355">
    <property type="entry name" value="Cu_oxidase_Cu_BS"/>
</dbReference>
<dbReference type="PANTHER" id="PTHR11709:SF394">
    <property type="entry name" value="FI03373P-RELATED"/>
    <property type="match status" value="1"/>
</dbReference>
<dbReference type="InterPro" id="IPR035666">
    <property type="entry name" value="MCO_CuRO_3"/>
</dbReference>
<evidence type="ECO:0000313" key="9">
    <source>
        <dbReference type="EMBL" id="KAJ9139160.1"/>
    </source>
</evidence>
<reference evidence="9" key="1">
    <citation type="submission" date="2022-07" db="EMBL/GenBank/DDBJ databases">
        <title>Fungi with potential for degradation of polypropylene.</title>
        <authorList>
            <person name="Gostincar C."/>
        </authorList>
    </citation>
    <scope>NUCLEOTIDE SEQUENCE</scope>
    <source>
        <strain evidence="9">EXF-13308</strain>
    </source>
</reference>
<evidence type="ECO:0000256" key="1">
    <source>
        <dbReference type="ARBA" id="ARBA00010609"/>
    </source>
</evidence>
<dbReference type="Gene3D" id="2.60.40.420">
    <property type="entry name" value="Cupredoxins - blue copper proteins"/>
    <property type="match status" value="3"/>
</dbReference>
<feature type="domain" description="Plastocyanin-like" evidence="6">
    <location>
        <begin position="161"/>
        <end position="321"/>
    </location>
</feature>
<dbReference type="SUPFAM" id="SSF49503">
    <property type="entry name" value="Cupredoxins"/>
    <property type="match status" value="3"/>
</dbReference>
<comment type="similarity">
    <text evidence="1">Belongs to the multicopper oxidase family.</text>
</comment>
<keyword evidence="10" id="KW-1185">Reference proteome</keyword>
<dbReference type="PROSITE" id="PS00079">
    <property type="entry name" value="MULTICOPPER_OXIDASE1"/>
    <property type="match status" value="1"/>
</dbReference>
<dbReference type="PROSITE" id="PS00080">
    <property type="entry name" value="MULTICOPPER_OXIDASE2"/>
    <property type="match status" value="1"/>
</dbReference>
<dbReference type="InterPro" id="IPR045087">
    <property type="entry name" value="Cu-oxidase_fam"/>
</dbReference>
<evidence type="ECO:0000256" key="4">
    <source>
        <dbReference type="ARBA" id="ARBA00023008"/>
    </source>
</evidence>
<dbReference type="Pfam" id="PF07731">
    <property type="entry name" value="Cu-oxidase_2"/>
    <property type="match status" value="1"/>
</dbReference>
<sequence>MLLSVCLLLLQTLCVWVRATSVTHDSSFFPDHVLRVTKQNVSVACESRLSVVINGTSPGPTLRLEPGTVSWIRVYNDMADTNLTMHWHGLAQRMADFSDGSPLASQWPIPPGHFFDYEVQPEVEDAGTYFYHSHVGTQALTASGPLIVGDCLKPPYEYDDERVLLWGDYFNKTDETLEEGLEGVPFVFGGETNAVLLNGKGVGIGHNATASWGGLCSLPHIDVEPGGTYRFRFIGSTGLSHISLGFEGHENLTVIQVDGGEWTKPLSVNRIQLGSGQRYDVLFKAKTVEQLRAEGRKSYFIQFETRDRPSVYRGYAVLRYGDSSIPAPVPPSKPPLSLPNATYDWAEYALQPLNPHTDFPTLSEVTRRVVLDARQLISPATGQWIWRLANLSWTEHTLHTPLLVDIYQRGEAAVPDYDAALRNYGWDPATHAFPARTGEVLELVLQNTGSLANSGGGVDVHPFHAHGQHFYDIGSGNGTYDAEANEARMVHDEYQPVKRDTSMLYRYETTTGAGLDAGWRAWRIRVRQPGVWMIHCHTLQHMIMGMQTLWVIGNASEIQKIPLEESQGYFVYGGDVYGNNTHDPTCAHQFGDKVQHCKANGSG</sequence>
<evidence type="ECO:0000256" key="3">
    <source>
        <dbReference type="ARBA" id="ARBA00023002"/>
    </source>
</evidence>
<name>A0AA38VQ46_9PEZI</name>
<dbReference type="NCBIfam" id="TIGR03390">
    <property type="entry name" value="ascorbOXfungal"/>
    <property type="match status" value="1"/>
</dbReference>
<dbReference type="InterPro" id="IPR011707">
    <property type="entry name" value="Cu-oxidase-like_N"/>
</dbReference>
<dbReference type="Proteomes" id="UP001174694">
    <property type="component" value="Unassembled WGS sequence"/>
</dbReference>
<dbReference type="CDD" id="cd13873">
    <property type="entry name" value="CuRO_2_AAO_like_2"/>
    <property type="match status" value="1"/>
</dbReference>
<dbReference type="EMBL" id="JANBVO010000027">
    <property type="protein sequence ID" value="KAJ9139160.1"/>
    <property type="molecule type" value="Genomic_DNA"/>
</dbReference>
<evidence type="ECO:0000256" key="5">
    <source>
        <dbReference type="SAM" id="SignalP"/>
    </source>
</evidence>
<gene>
    <name evidence="9" type="ORF">NKR23_g8119</name>
</gene>
<dbReference type="PANTHER" id="PTHR11709">
    <property type="entry name" value="MULTI-COPPER OXIDASE"/>
    <property type="match status" value="1"/>
</dbReference>
<keyword evidence="3" id="KW-0560">Oxidoreductase</keyword>
<dbReference type="GO" id="GO:0005507">
    <property type="term" value="F:copper ion binding"/>
    <property type="evidence" value="ECO:0007669"/>
    <property type="project" value="InterPro"/>
</dbReference>
<evidence type="ECO:0000259" key="7">
    <source>
        <dbReference type="Pfam" id="PF07731"/>
    </source>
</evidence>
<keyword evidence="4" id="KW-0186">Copper</keyword>
<comment type="caution">
    <text evidence="9">The sequence shown here is derived from an EMBL/GenBank/DDBJ whole genome shotgun (WGS) entry which is preliminary data.</text>
</comment>
<feature type="domain" description="Plastocyanin-like" evidence="8">
    <location>
        <begin position="36"/>
        <end position="149"/>
    </location>
</feature>
<dbReference type="InterPro" id="IPR001117">
    <property type="entry name" value="Cu-oxidase_2nd"/>
</dbReference>
<protein>
    <submittedName>
        <fullName evidence="9">L-ascorbate oxidase</fullName>
    </submittedName>
</protein>
<dbReference type="InterPro" id="IPR011706">
    <property type="entry name" value="Cu-oxidase_C"/>
</dbReference>
<dbReference type="Pfam" id="PF07732">
    <property type="entry name" value="Cu-oxidase_3"/>
    <property type="match status" value="1"/>
</dbReference>
<dbReference type="Pfam" id="PF00394">
    <property type="entry name" value="Cu-oxidase"/>
    <property type="match status" value="1"/>
</dbReference>
<keyword evidence="5" id="KW-0732">Signal</keyword>
<dbReference type="InterPro" id="IPR008972">
    <property type="entry name" value="Cupredoxin"/>
</dbReference>
<accession>A0AA38VQ46</accession>